<evidence type="ECO:0000256" key="1">
    <source>
        <dbReference type="SAM" id="SignalP"/>
    </source>
</evidence>
<dbReference type="EMBL" id="SOIP01000322">
    <property type="protein sequence ID" value="TET80557.1"/>
    <property type="molecule type" value="Genomic_DNA"/>
</dbReference>
<dbReference type="PANTHER" id="PTHR42754">
    <property type="entry name" value="ENDOGLUCANASE"/>
    <property type="match status" value="1"/>
</dbReference>
<feature type="non-terminal residue" evidence="2">
    <location>
        <position position="217"/>
    </location>
</feature>
<comment type="caution">
    <text evidence="2">The sequence shown here is derived from an EMBL/GenBank/DDBJ whole genome shotgun (WGS) entry which is preliminary data.</text>
</comment>
<dbReference type="PANTHER" id="PTHR42754:SF1">
    <property type="entry name" value="LIPOPROTEIN"/>
    <property type="match status" value="1"/>
</dbReference>
<sequence>MKRRMAFMIFLACLLVLCCGTLSAQEERWVYSYNGPVDSIDDAYSIVMGTDGNLYAAGESHGTGTSSDFIVVSLSLSGTERWVYRYKGPANNRDFAYSIVMGTDGNLYAAGYSKGNGTYDDLTVISLDTSGTERWVYRYDGPANHRDFAYSIVMGTDGNLYAAGSSRGSGTGSDLTVISLDTSGTERWVYRYNGPGEGTDKARSIVAGGDGHIYVAG</sequence>
<name>A0A523XMT4_UNCT6</name>
<evidence type="ECO:0000313" key="2">
    <source>
        <dbReference type="EMBL" id="TET80557.1"/>
    </source>
</evidence>
<accession>A0A523XMT4</accession>
<organism evidence="2 3">
    <name type="scientific">candidate division TA06 bacterium</name>
    <dbReference type="NCBI Taxonomy" id="2250710"/>
    <lineage>
        <taxon>Bacteria</taxon>
        <taxon>Bacteria division TA06</taxon>
    </lineage>
</organism>
<feature type="chain" id="PRO_5022231069" evidence="1">
    <location>
        <begin position="25"/>
        <end position="217"/>
    </location>
</feature>
<proteinExistence type="predicted"/>
<reference evidence="2 3" key="1">
    <citation type="submission" date="2019-03" db="EMBL/GenBank/DDBJ databases">
        <title>Metabolic potential of uncultured bacteria and archaea associated with petroleum seepage in deep-sea sediments.</title>
        <authorList>
            <person name="Dong X."/>
            <person name="Hubert C."/>
        </authorList>
    </citation>
    <scope>NUCLEOTIDE SEQUENCE [LARGE SCALE GENOMIC DNA]</scope>
    <source>
        <strain evidence="2">E29_bin36</strain>
    </source>
</reference>
<keyword evidence="1" id="KW-0732">Signal</keyword>
<dbReference type="AlphaFoldDB" id="A0A523XMT4"/>
<dbReference type="PROSITE" id="PS50231">
    <property type="entry name" value="RICIN_B_LECTIN"/>
    <property type="match status" value="1"/>
</dbReference>
<dbReference type="SUPFAM" id="SSF63829">
    <property type="entry name" value="Calcium-dependent phosphotriesterase"/>
    <property type="match status" value="1"/>
</dbReference>
<gene>
    <name evidence="2" type="ORF">E3J38_05410</name>
</gene>
<dbReference type="InterPro" id="IPR015943">
    <property type="entry name" value="WD40/YVTN_repeat-like_dom_sf"/>
</dbReference>
<protein>
    <submittedName>
        <fullName evidence="2">Uncharacterized protein</fullName>
    </submittedName>
</protein>
<dbReference type="Gene3D" id="2.130.10.10">
    <property type="entry name" value="YVTN repeat-like/Quinoprotein amine dehydrogenase"/>
    <property type="match status" value="1"/>
</dbReference>
<dbReference type="Proteomes" id="UP000315534">
    <property type="component" value="Unassembled WGS sequence"/>
</dbReference>
<feature type="signal peptide" evidence="1">
    <location>
        <begin position="1"/>
        <end position="24"/>
    </location>
</feature>
<evidence type="ECO:0000313" key="3">
    <source>
        <dbReference type="Proteomes" id="UP000315534"/>
    </source>
</evidence>